<gene>
    <name evidence="4" type="ORF">E5082_21675</name>
</gene>
<dbReference type="PRINTS" id="PR00081">
    <property type="entry name" value="GDHRDH"/>
</dbReference>
<dbReference type="Pfam" id="PF00106">
    <property type="entry name" value="adh_short"/>
    <property type="match status" value="1"/>
</dbReference>
<evidence type="ECO:0000313" key="5">
    <source>
        <dbReference type="Proteomes" id="UP000298513"/>
    </source>
</evidence>
<name>A0A4Z1DBC1_STRGP</name>
<sequence length="366" mass="38227">MTRSGDTLSQGMSALVTGGSRGLGLLIAGQLAGRGCEVTILARDSEELGRAMGWIRHRTGRTVRAVVCDVRDEEAVTAAVDEAAAAHGGLDVVIANAGVIQVAPAETAGSRAFHDAMATIFDGTLYTCLAALPHLRRSPHGGRLGLIGSVGALVSPPHLLPYSCAKAAVRALGEGLQAETAGSAVSVTTVHPGLMRTGSHLQAEFGGQAEEEYAWFSTLSGTPVLSMDAERAAEKVVQAVERRRTRAVLTPAARLASVAHGVAPTATTRATGLAARTLPPPPGRRHPPPPAPGPCPRLSPDPLAPSPQQGRPSPERPSRPPLQPADTGTAYQRVRGLRQVREYRRSTCRRYPTPGNSSRAVPRTSP</sequence>
<dbReference type="RefSeq" id="WP_135792913.1">
    <property type="nucleotide sequence ID" value="NZ_BNBQ01000015.1"/>
</dbReference>
<dbReference type="PANTHER" id="PTHR44196:SF1">
    <property type="entry name" value="DEHYDROGENASE_REDUCTASE SDR FAMILY MEMBER 7B"/>
    <property type="match status" value="1"/>
</dbReference>
<dbReference type="CDD" id="cd05233">
    <property type="entry name" value="SDR_c"/>
    <property type="match status" value="1"/>
</dbReference>
<keyword evidence="5" id="KW-1185">Reference proteome</keyword>
<comment type="similarity">
    <text evidence="1">Belongs to the short-chain dehydrogenases/reductases (SDR) family.</text>
</comment>
<dbReference type="Gene3D" id="3.40.50.720">
    <property type="entry name" value="NAD(P)-binding Rossmann-like Domain"/>
    <property type="match status" value="1"/>
</dbReference>
<organism evidence="4 5">
    <name type="scientific">Streptomyces griseoluteus</name>
    <dbReference type="NCBI Taxonomy" id="29306"/>
    <lineage>
        <taxon>Bacteria</taxon>
        <taxon>Bacillati</taxon>
        <taxon>Actinomycetota</taxon>
        <taxon>Actinomycetes</taxon>
        <taxon>Kitasatosporales</taxon>
        <taxon>Streptomycetaceae</taxon>
        <taxon>Streptomyces</taxon>
    </lineage>
</organism>
<dbReference type="GO" id="GO:0016020">
    <property type="term" value="C:membrane"/>
    <property type="evidence" value="ECO:0007669"/>
    <property type="project" value="TreeGrafter"/>
</dbReference>
<protein>
    <submittedName>
        <fullName evidence="4">SDR family oxidoreductase</fullName>
    </submittedName>
</protein>
<evidence type="ECO:0000256" key="2">
    <source>
        <dbReference type="ARBA" id="ARBA00023002"/>
    </source>
</evidence>
<dbReference type="InterPro" id="IPR002347">
    <property type="entry name" value="SDR_fam"/>
</dbReference>
<feature type="region of interest" description="Disordered" evidence="3">
    <location>
        <begin position="258"/>
        <end position="366"/>
    </location>
</feature>
<reference evidence="4 5" key="1">
    <citation type="submission" date="2019-04" db="EMBL/GenBank/DDBJ databases">
        <title>Streptomyces sp. nov. Bv016 isolated from bark of Buahinia variegata.</title>
        <authorList>
            <person name="Kanchanasin P."/>
            <person name="Tanasupawat S."/>
            <person name="Yuki M."/>
            <person name="Kudo T."/>
        </authorList>
    </citation>
    <scope>NUCLEOTIDE SEQUENCE [LARGE SCALE GENOMIC DNA]</scope>
    <source>
        <strain evidence="4 5">JCM 4765</strain>
    </source>
</reference>
<dbReference type="InterPro" id="IPR020904">
    <property type="entry name" value="Sc_DH/Rdtase_CS"/>
</dbReference>
<feature type="compositionally biased region" description="Polar residues" evidence="3">
    <location>
        <begin position="354"/>
        <end position="366"/>
    </location>
</feature>
<dbReference type="GO" id="GO:0016491">
    <property type="term" value="F:oxidoreductase activity"/>
    <property type="evidence" value="ECO:0007669"/>
    <property type="project" value="UniProtKB-KW"/>
</dbReference>
<dbReference type="EMBL" id="SRRU01000008">
    <property type="protein sequence ID" value="TGN80027.1"/>
    <property type="molecule type" value="Genomic_DNA"/>
</dbReference>
<evidence type="ECO:0000313" key="4">
    <source>
        <dbReference type="EMBL" id="TGN80027.1"/>
    </source>
</evidence>
<dbReference type="AlphaFoldDB" id="A0A4Z1DBC1"/>
<dbReference type="GeneID" id="91534356"/>
<dbReference type="PROSITE" id="PS00061">
    <property type="entry name" value="ADH_SHORT"/>
    <property type="match status" value="1"/>
</dbReference>
<evidence type="ECO:0000256" key="3">
    <source>
        <dbReference type="SAM" id="MobiDB-lite"/>
    </source>
</evidence>
<proteinExistence type="inferred from homology"/>
<evidence type="ECO:0000256" key="1">
    <source>
        <dbReference type="ARBA" id="ARBA00006484"/>
    </source>
</evidence>
<feature type="compositionally biased region" description="Pro residues" evidence="3">
    <location>
        <begin position="278"/>
        <end position="305"/>
    </location>
</feature>
<feature type="compositionally biased region" description="Low complexity" evidence="3">
    <location>
        <begin position="263"/>
        <end position="277"/>
    </location>
</feature>
<comment type="caution">
    <text evidence="4">The sequence shown here is derived from an EMBL/GenBank/DDBJ whole genome shotgun (WGS) entry which is preliminary data.</text>
</comment>
<dbReference type="SUPFAM" id="SSF51735">
    <property type="entry name" value="NAD(P)-binding Rossmann-fold domains"/>
    <property type="match status" value="1"/>
</dbReference>
<accession>A0A4Z1DBC1</accession>
<keyword evidence="2" id="KW-0560">Oxidoreductase</keyword>
<dbReference type="PANTHER" id="PTHR44196">
    <property type="entry name" value="DEHYDROGENASE/REDUCTASE SDR FAMILY MEMBER 7B"/>
    <property type="match status" value="1"/>
</dbReference>
<dbReference type="Proteomes" id="UP000298513">
    <property type="component" value="Unassembled WGS sequence"/>
</dbReference>
<dbReference type="InterPro" id="IPR036291">
    <property type="entry name" value="NAD(P)-bd_dom_sf"/>
</dbReference>